<comment type="caution">
    <text evidence="3">The sequence shown here is derived from an EMBL/GenBank/DDBJ whole genome shotgun (WGS) entry which is preliminary data.</text>
</comment>
<evidence type="ECO:0000259" key="2">
    <source>
        <dbReference type="Pfam" id="PF19291"/>
    </source>
</evidence>
<evidence type="ECO:0000259" key="1">
    <source>
        <dbReference type="Pfam" id="PF00723"/>
    </source>
</evidence>
<gene>
    <name evidence="3" type="ORF">E8A74_14670</name>
</gene>
<dbReference type="InterPro" id="IPR008928">
    <property type="entry name" value="6-hairpin_glycosidase_sf"/>
</dbReference>
<dbReference type="Gene3D" id="1.50.10.10">
    <property type="match status" value="1"/>
</dbReference>
<dbReference type="EMBL" id="SSMQ01000013">
    <property type="protein sequence ID" value="TKD08533.1"/>
    <property type="molecule type" value="Genomic_DNA"/>
</dbReference>
<organism evidence="3 4">
    <name type="scientific">Polyangium fumosum</name>
    <dbReference type="NCBI Taxonomy" id="889272"/>
    <lineage>
        <taxon>Bacteria</taxon>
        <taxon>Pseudomonadati</taxon>
        <taxon>Myxococcota</taxon>
        <taxon>Polyangia</taxon>
        <taxon>Polyangiales</taxon>
        <taxon>Polyangiaceae</taxon>
        <taxon>Polyangium</taxon>
    </lineage>
</organism>
<dbReference type="Proteomes" id="UP000309215">
    <property type="component" value="Unassembled WGS sequence"/>
</dbReference>
<dbReference type="Pfam" id="PF19291">
    <property type="entry name" value="TREH_N"/>
    <property type="match status" value="1"/>
</dbReference>
<feature type="domain" description="GH15-like" evidence="1">
    <location>
        <begin position="215"/>
        <end position="577"/>
    </location>
</feature>
<protein>
    <submittedName>
        <fullName evidence="3">Glycoside hydrolase family 15 protein</fullName>
    </submittedName>
</protein>
<dbReference type="SUPFAM" id="SSF48208">
    <property type="entry name" value="Six-hairpin glycosidases"/>
    <property type="match status" value="1"/>
</dbReference>
<accession>A0A4U1JEG2</accession>
<dbReference type="GO" id="GO:0005975">
    <property type="term" value="P:carbohydrate metabolic process"/>
    <property type="evidence" value="ECO:0007669"/>
    <property type="project" value="InterPro"/>
</dbReference>
<keyword evidence="4" id="KW-1185">Reference proteome</keyword>
<evidence type="ECO:0000313" key="4">
    <source>
        <dbReference type="Proteomes" id="UP000309215"/>
    </source>
</evidence>
<dbReference type="InterPro" id="IPR011613">
    <property type="entry name" value="GH15-like"/>
</dbReference>
<dbReference type="AlphaFoldDB" id="A0A4U1JEG2"/>
<sequence>MRLEDLAVIGNCQYSALIDRSGSIVWCCLPRFDAEPVFSSLLDEQGGGVFTVGPAGGEPGVQRYLPNTNILETTFRSPSGAFRVLDFAPRYFQKDRFFRPTMIVRIVEPLEGTPRVRVRCEPRLGWGKGTPGRLVGSNHIRYEGFAAPLRLTTDIPLSYVTDIPFALTGKKHLVLAWGPPLEDSLPTACEHFLGQTQRYWERWVMHCDIPPLFQQEVIRSALALKLHCFEDTGAIVAAMTTSIPEAPGSGRNWDYRYCWLRDAYYALAAFRLLGHFEEREQFIQYLFNIAASAAPSLSLGPLYRVDGTPDLEESILDAWPGYEGQGPVRVGNAAATQLQHDVFGEMVLALAPVFLDDRFVAERSTHGLDLLERLTQKAIEVAGTPDAGIWEFRSDARPQTFSSLMCFCAADRMARVAERHRPARANHYRAAAERIRAEIVEKAWRSDLNSFVSSYGGEELDAALLQMAPLRFLPPNDPRLHGTIDAIRDRLSQGGWLMRYRGDEFGETSVAFIICTFWLVEALATVGRKAEAREVLDRARSALSPVGLLSEDYETRTLRMWGNFPQAYSHVGLIHAAFASSPPWSDIL</sequence>
<proteinExistence type="predicted"/>
<dbReference type="OrthoDB" id="3902805at2"/>
<dbReference type="InterPro" id="IPR012341">
    <property type="entry name" value="6hp_glycosidase-like_sf"/>
</dbReference>
<feature type="domain" description="Trehalase-like N-terminal" evidence="2">
    <location>
        <begin position="2"/>
        <end position="151"/>
    </location>
</feature>
<dbReference type="GO" id="GO:0004553">
    <property type="term" value="F:hydrolase activity, hydrolyzing O-glycosyl compounds"/>
    <property type="evidence" value="ECO:0007669"/>
    <property type="project" value="UniProtKB-ARBA"/>
</dbReference>
<dbReference type="PANTHER" id="PTHR31616">
    <property type="entry name" value="TREHALASE"/>
    <property type="match status" value="1"/>
</dbReference>
<dbReference type="Pfam" id="PF00723">
    <property type="entry name" value="Glyco_hydro_15"/>
    <property type="match status" value="1"/>
</dbReference>
<evidence type="ECO:0000313" key="3">
    <source>
        <dbReference type="EMBL" id="TKD08533.1"/>
    </source>
</evidence>
<dbReference type="PANTHER" id="PTHR31616:SF0">
    <property type="entry name" value="GLUCAN 1,4-ALPHA-GLUCOSIDASE"/>
    <property type="match status" value="1"/>
</dbReference>
<dbReference type="InterPro" id="IPR045582">
    <property type="entry name" value="Trehalase-like_N"/>
</dbReference>
<name>A0A4U1JEG2_9BACT</name>
<reference evidence="3 4" key="1">
    <citation type="submission" date="2019-04" db="EMBL/GenBank/DDBJ databases">
        <authorList>
            <person name="Li Y."/>
            <person name="Wang J."/>
        </authorList>
    </citation>
    <scope>NUCLEOTIDE SEQUENCE [LARGE SCALE GENOMIC DNA]</scope>
    <source>
        <strain evidence="3 4">DSM 14668</strain>
    </source>
</reference>
<dbReference type="RefSeq" id="WP_136929628.1">
    <property type="nucleotide sequence ID" value="NZ_SSMQ01000013.1"/>
</dbReference>
<keyword evidence="3" id="KW-0378">Hydrolase</keyword>